<dbReference type="PANTHER" id="PTHR43384">
    <property type="entry name" value="SEPTUM SITE-DETERMINING PROTEIN MIND HOMOLOG, CHLOROPLASTIC-RELATED"/>
    <property type="match status" value="1"/>
</dbReference>
<feature type="domain" description="CobQ/CobB/MinD/ParA nucleotide binding" evidence="2">
    <location>
        <begin position="518"/>
        <end position="726"/>
    </location>
</feature>
<evidence type="ECO:0000256" key="1">
    <source>
        <dbReference type="SAM" id="MobiDB-lite"/>
    </source>
</evidence>
<keyword evidence="4" id="KW-1185">Reference proteome</keyword>
<feature type="compositionally biased region" description="Acidic residues" evidence="1">
    <location>
        <begin position="262"/>
        <end position="286"/>
    </location>
</feature>
<reference evidence="4" key="1">
    <citation type="journal article" date="2019" name="Int. J. Syst. Evol. Microbiol.">
        <title>The Global Catalogue of Microorganisms (GCM) 10K type strain sequencing project: providing services to taxonomists for standard genome sequencing and annotation.</title>
        <authorList>
            <consortium name="The Broad Institute Genomics Platform"/>
            <consortium name="The Broad Institute Genome Sequencing Center for Infectious Disease"/>
            <person name="Wu L."/>
            <person name="Ma J."/>
        </authorList>
    </citation>
    <scope>NUCLEOTIDE SEQUENCE [LARGE SCALE GENOMIC DNA]</scope>
    <source>
        <strain evidence="4">CGMCC 4.7181</strain>
    </source>
</reference>
<feature type="compositionally biased region" description="Acidic residues" evidence="1">
    <location>
        <begin position="138"/>
        <end position="162"/>
    </location>
</feature>
<feature type="region of interest" description="Disordered" evidence="1">
    <location>
        <begin position="89"/>
        <end position="450"/>
    </location>
</feature>
<gene>
    <name evidence="3" type="ORF">GCM10010910_06580</name>
</gene>
<dbReference type="Gene3D" id="3.40.50.300">
    <property type="entry name" value="P-loop containing nucleotide triphosphate hydrolases"/>
    <property type="match status" value="1"/>
</dbReference>
<feature type="compositionally biased region" description="Acidic residues" evidence="1">
    <location>
        <begin position="191"/>
        <end position="206"/>
    </location>
</feature>
<dbReference type="PANTHER" id="PTHR43384:SF14">
    <property type="entry name" value="ESX-1 SECRETION-ASSOCIATED PROTEIN ESPI"/>
    <property type="match status" value="1"/>
</dbReference>
<evidence type="ECO:0000313" key="4">
    <source>
        <dbReference type="Proteomes" id="UP000638043"/>
    </source>
</evidence>
<dbReference type="InterPro" id="IPR027417">
    <property type="entry name" value="P-loop_NTPase"/>
</dbReference>
<accession>A0ABQ2MYS6</accession>
<dbReference type="Proteomes" id="UP000638043">
    <property type="component" value="Unassembled WGS sequence"/>
</dbReference>
<dbReference type="EMBL" id="BMMQ01000002">
    <property type="protein sequence ID" value="GGO60648.1"/>
    <property type="molecule type" value="Genomic_DNA"/>
</dbReference>
<sequence length="758" mass="80058">MLAIRHAEYHSGGRTRPEAAVRSRFDQEYDLAEDRNSTSDEGVDHGVLDEVSTSTTAIDLGATAQVNVILPVGYRDEDRDDDVIADELSADEIARREQEEAEAARERENSEPGDEEASSDEPASAEPTRADVETSEAANDDGTSDPDDDAPQGDSTPDDSVSDDAPQGDSTLDDSVSDDATQDDLTPGYSDSDDAPQGDSVPDDATQDCQTQDDAADASGADTDDSMTDDVPGDESSDGTENDGPENIDDGASDGTGFSGEALDELDSADDGINETDGDSDEDIESPEGPRTDTADATDAEAAPAHNADDSSATGAVDDVDEVPGTEFRNAEAPEVDSAERTDPDSLAPDDADDDVAPEAEGDDRAGRIDELVSTATNTISWDEASSDPSIALVREAATTKEPPMAQDPRSIPAAAPKDPAARGEEAARTERPSFIKSHARGSDEAAASTERSAFIDDRLLESGAIRTPAPVDPWRRILHSITGGLINLGNSKATKQRDAVKARIAAPISGDARFVPVVSRKGGVGKTTVTALLGMALADARDDRVVAVDANPDRGTLAERIAKPSGKTVRDLVRDREEIRGYGDMSAHVTRDETRLDVLASDADPHVADAFSDEDYRAVADIAQHYYSLVLTDTGTGIVHSVMSATLDLADQLVVVSGVSIDEARLASETLTWLETNGRAELARNAIVVINQEAAGKTSVRIDEVESHFRTRVRDVVRIPFDPAIATGSAISFHELAQPTRDAARALAALVIEGIRA</sequence>
<dbReference type="Pfam" id="PF01656">
    <property type="entry name" value="CbiA"/>
    <property type="match status" value="1"/>
</dbReference>
<name>A0ABQ2MYS6_9MICO</name>
<feature type="region of interest" description="Disordered" evidence="1">
    <location>
        <begin position="1"/>
        <end position="22"/>
    </location>
</feature>
<evidence type="ECO:0000259" key="2">
    <source>
        <dbReference type="Pfam" id="PF01656"/>
    </source>
</evidence>
<feature type="compositionally biased region" description="Basic and acidic residues" evidence="1">
    <location>
        <begin position="420"/>
        <end position="434"/>
    </location>
</feature>
<evidence type="ECO:0000313" key="3">
    <source>
        <dbReference type="EMBL" id="GGO60648.1"/>
    </source>
</evidence>
<feature type="compositionally biased region" description="Basic and acidic residues" evidence="1">
    <location>
        <begin position="92"/>
        <end position="110"/>
    </location>
</feature>
<dbReference type="InterPro" id="IPR050625">
    <property type="entry name" value="ParA/MinD_ATPase"/>
</dbReference>
<protein>
    <recommendedName>
        <fullName evidence="2">CobQ/CobB/MinD/ParA nucleotide binding domain-containing protein</fullName>
    </recommendedName>
</protein>
<dbReference type="InterPro" id="IPR002586">
    <property type="entry name" value="CobQ/CobB/MinD/ParA_Nub-bd_dom"/>
</dbReference>
<feature type="compositionally biased region" description="Low complexity" evidence="1">
    <location>
        <begin position="207"/>
        <end position="221"/>
    </location>
</feature>
<dbReference type="SUPFAM" id="SSF52540">
    <property type="entry name" value="P-loop containing nucleoside triphosphate hydrolases"/>
    <property type="match status" value="1"/>
</dbReference>
<organism evidence="3 4">
    <name type="scientific">Microbacterium nanhaiense</name>
    <dbReference type="NCBI Taxonomy" id="1301026"/>
    <lineage>
        <taxon>Bacteria</taxon>
        <taxon>Bacillati</taxon>
        <taxon>Actinomycetota</taxon>
        <taxon>Actinomycetes</taxon>
        <taxon>Micrococcales</taxon>
        <taxon>Microbacteriaceae</taxon>
        <taxon>Microbacterium</taxon>
    </lineage>
</organism>
<proteinExistence type="predicted"/>
<comment type="caution">
    <text evidence="3">The sequence shown here is derived from an EMBL/GenBank/DDBJ whole genome shotgun (WGS) entry which is preliminary data.</text>
</comment>
<feature type="compositionally biased region" description="Acidic residues" evidence="1">
    <location>
        <begin position="222"/>
        <end position="252"/>
    </location>
</feature>
<feature type="compositionally biased region" description="Low complexity" evidence="1">
    <location>
        <begin position="295"/>
        <end position="306"/>
    </location>
</feature>
<feature type="compositionally biased region" description="Acidic residues" evidence="1">
    <location>
        <begin position="348"/>
        <end position="362"/>
    </location>
</feature>
<feature type="compositionally biased region" description="Acidic residues" evidence="1">
    <location>
        <begin position="171"/>
        <end position="182"/>
    </location>
</feature>